<proteinExistence type="predicted"/>
<protein>
    <recommendedName>
        <fullName evidence="2">PKD/Chitinase domain-containing protein</fullName>
    </recommendedName>
</protein>
<feature type="region of interest" description="Disordered" evidence="1">
    <location>
        <begin position="720"/>
        <end position="748"/>
    </location>
</feature>
<dbReference type="SMART" id="SM00089">
    <property type="entry name" value="PKD"/>
    <property type="match status" value="2"/>
</dbReference>
<feature type="region of interest" description="Disordered" evidence="1">
    <location>
        <begin position="616"/>
        <end position="647"/>
    </location>
</feature>
<feature type="domain" description="PKD/Chitinase" evidence="2">
    <location>
        <begin position="637"/>
        <end position="717"/>
    </location>
</feature>
<feature type="region of interest" description="Disordered" evidence="1">
    <location>
        <begin position="47"/>
        <end position="94"/>
    </location>
</feature>
<dbReference type="Gene3D" id="2.60.40.10">
    <property type="entry name" value="Immunoglobulins"/>
    <property type="match status" value="2"/>
</dbReference>
<dbReference type="AlphaFoldDB" id="A0ABD5NRN7"/>
<feature type="domain" description="PKD/Chitinase" evidence="2">
    <location>
        <begin position="812"/>
        <end position="891"/>
    </location>
</feature>
<comment type="caution">
    <text evidence="3">The sequence shown here is derived from an EMBL/GenBank/DDBJ whole genome shotgun (WGS) entry which is preliminary data.</text>
</comment>
<feature type="region of interest" description="Disordered" evidence="1">
    <location>
        <begin position="798"/>
        <end position="835"/>
    </location>
</feature>
<feature type="compositionally biased region" description="Polar residues" evidence="1">
    <location>
        <begin position="49"/>
        <end position="60"/>
    </location>
</feature>
<sequence length="1009" mass="106266">MEISTRTAVSVVFAILLTTSLVAMPVLAAGPDPFDSDSREDVRSLYRTADQSGYEPSSDSIYGPTGHPFVSPDATPADGATRATPVDAEGSPFVGGPPLGYAPNSTFDREAILEEANLSPELVDLIDGDGIVFPDGRDSTASVASVEAWNARLAAATDEFAYNTSVEALLAASATLDELDLDEEWADELGNVTASVNATTAAYRSANRVTSVDAYENATDAQERLRTLATEFGADEDDPLENASDDLSEATQRTAELAVDDGYRVVKTYNETIYSTDAYDQAQFKLMSASLALAGAEQVRNESIPENASAANESVYRMGRTVLATYFEKTAWTAAQKAIDVVAADVEPTLSVDHRRPIETNGSILVPIEAHLSGVRSYAYDAEVALEGDSEPVAVSFDGSQPPGSLATGEAPVVVDRDTEAVTVTVTAMREDSDRTTSTSATIEIDRDEVVPDRPDPDEPQEVTIDDEASGASVTARGLGLHASDVRVTNVTPDGNTSAYASPIVDVQNASSFENATVSIPFDASRLDAEANLSIVHLGVGQGDDGWRALETEVDAANATARANVTSFSRFAVVDPDRIRDSTSEFIEAGWPVLDDFQSVSDWDTAGSVSQQDGLAVLESDPPDDGGGGGGGDDPEGPTAKITGPSVVNFKEERTWSGATSSGDDLSYHWTGAAEGTGSTITKTFFHGPMTVEFTLTVTDDEGRTDSTTKDVQVICPSGSCPEPYEANESAGPFETPSPADPQPMDARTSTMDRTVSIAEGVESAELNSRVRTDVEPEGVARITVTGEDGETRVLFERGEESGSPVDPSGPTARITGPDTANYGDEYTWSGKSSSGEGLSYLWSGAIDDETGPTVTKAFLEGKTSKQITLTVTDDEGRSDATTKDVQVICPSGFCPERFEANETNVTTADSATTRGGEWRDVSADISEYAGEEVTITFEAADGATLSAEYASVLVDSAGSGIPDVAEELDLHMPAAGEGQHLFSPLALDPTVADTDGDGLRDDDEVDIA</sequence>
<evidence type="ECO:0000256" key="1">
    <source>
        <dbReference type="SAM" id="MobiDB-lite"/>
    </source>
</evidence>
<dbReference type="EMBL" id="JBHSAQ010000011">
    <property type="protein sequence ID" value="MFC3959378.1"/>
    <property type="molecule type" value="Genomic_DNA"/>
</dbReference>
<feature type="non-terminal residue" evidence="3">
    <location>
        <position position="1009"/>
    </location>
</feature>
<feature type="compositionally biased region" description="Acidic residues" evidence="1">
    <location>
        <begin position="458"/>
        <end position="469"/>
    </location>
</feature>
<dbReference type="Proteomes" id="UP001595846">
    <property type="component" value="Unassembled WGS sequence"/>
</dbReference>
<evidence type="ECO:0000313" key="3">
    <source>
        <dbReference type="EMBL" id="MFC3959378.1"/>
    </source>
</evidence>
<feature type="region of interest" description="Disordered" evidence="1">
    <location>
        <begin position="450"/>
        <end position="470"/>
    </location>
</feature>
<reference evidence="3 4" key="1">
    <citation type="journal article" date="2019" name="Int. J. Syst. Evol. Microbiol.">
        <title>The Global Catalogue of Microorganisms (GCM) 10K type strain sequencing project: providing services to taxonomists for standard genome sequencing and annotation.</title>
        <authorList>
            <consortium name="The Broad Institute Genomics Platform"/>
            <consortium name="The Broad Institute Genome Sequencing Center for Infectious Disease"/>
            <person name="Wu L."/>
            <person name="Ma J."/>
        </authorList>
    </citation>
    <scope>NUCLEOTIDE SEQUENCE [LARGE SCALE GENOMIC DNA]</scope>
    <source>
        <strain evidence="3 4">IBRC-M 10256</strain>
    </source>
</reference>
<accession>A0ABD5NRN7</accession>
<feature type="compositionally biased region" description="Acidic residues" evidence="1">
    <location>
        <begin position="995"/>
        <end position="1009"/>
    </location>
</feature>
<feature type="region of interest" description="Disordered" evidence="1">
    <location>
        <begin position="988"/>
        <end position="1009"/>
    </location>
</feature>
<evidence type="ECO:0000313" key="4">
    <source>
        <dbReference type="Proteomes" id="UP001595846"/>
    </source>
</evidence>
<gene>
    <name evidence="3" type="ORF">ACFOUR_13515</name>
</gene>
<evidence type="ECO:0000259" key="2">
    <source>
        <dbReference type="SMART" id="SM00089"/>
    </source>
</evidence>
<dbReference type="CDD" id="cd00146">
    <property type="entry name" value="PKD"/>
    <property type="match status" value="2"/>
</dbReference>
<dbReference type="InterPro" id="IPR013783">
    <property type="entry name" value="Ig-like_fold"/>
</dbReference>
<name>A0ABD5NRN7_9EURY</name>
<dbReference type="InterPro" id="IPR022409">
    <property type="entry name" value="PKD/Chitinase_dom"/>
</dbReference>
<keyword evidence="4" id="KW-1185">Reference proteome</keyword>
<organism evidence="3 4">
    <name type="scientific">Halovivax cerinus</name>
    <dbReference type="NCBI Taxonomy" id="1487865"/>
    <lineage>
        <taxon>Archaea</taxon>
        <taxon>Methanobacteriati</taxon>
        <taxon>Methanobacteriota</taxon>
        <taxon>Stenosarchaea group</taxon>
        <taxon>Halobacteria</taxon>
        <taxon>Halobacteriales</taxon>
        <taxon>Natrialbaceae</taxon>
        <taxon>Halovivax</taxon>
    </lineage>
</organism>